<dbReference type="InterPro" id="IPR050856">
    <property type="entry name" value="Biotin_carboxylase_complex"/>
</dbReference>
<keyword evidence="17" id="KW-1185">Reference proteome</keyword>
<comment type="cofactor">
    <cofactor evidence="1">
        <name>biotin</name>
        <dbReference type="ChEBI" id="CHEBI:57586"/>
    </cofactor>
</comment>
<dbReference type="Pfam" id="PF00364">
    <property type="entry name" value="Biotin_lipoyl"/>
    <property type="match status" value="1"/>
</dbReference>
<dbReference type="PROSITE" id="PS00188">
    <property type="entry name" value="BIOTIN"/>
    <property type="match status" value="1"/>
</dbReference>
<comment type="catalytic activity">
    <reaction evidence="11">
        <text>N(6)-biotinyl-L-lysyl-[protein] + hydrogencarbonate + ATP = N(6)-carboxybiotinyl-L-lysyl-[protein] + ADP + phosphate + H(+)</text>
        <dbReference type="Rhea" id="RHEA:13501"/>
        <dbReference type="Rhea" id="RHEA-COMP:10505"/>
        <dbReference type="Rhea" id="RHEA-COMP:10506"/>
        <dbReference type="ChEBI" id="CHEBI:15378"/>
        <dbReference type="ChEBI" id="CHEBI:17544"/>
        <dbReference type="ChEBI" id="CHEBI:30616"/>
        <dbReference type="ChEBI" id="CHEBI:43474"/>
        <dbReference type="ChEBI" id="CHEBI:83144"/>
        <dbReference type="ChEBI" id="CHEBI:83145"/>
        <dbReference type="ChEBI" id="CHEBI:456216"/>
        <dbReference type="EC" id="6.3.4.14"/>
    </reaction>
</comment>
<dbReference type="Pfam" id="PF00289">
    <property type="entry name" value="Biotin_carb_N"/>
    <property type="match status" value="1"/>
</dbReference>
<dbReference type="Gene3D" id="3.30.470.20">
    <property type="entry name" value="ATP-grasp fold, B domain"/>
    <property type="match status" value="1"/>
</dbReference>
<dbReference type="CDD" id="cd06850">
    <property type="entry name" value="biotinyl_domain"/>
    <property type="match status" value="1"/>
</dbReference>
<dbReference type="EMBL" id="MASR01000002">
    <property type="protein sequence ID" value="OFE11330.1"/>
    <property type="molecule type" value="Genomic_DNA"/>
</dbReference>
<reference evidence="17" key="1">
    <citation type="submission" date="2016-07" db="EMBL/GenBank/DDBJ databases">
        <authorList>
            <person name="Florea S."/>
            <person name="Webb J.S."/>
            <person name="Jaromczyk J."/>
            <person name="Schardl C.L."/>
        </authorList>
    </citation>
    <scope>NUCLEOTIDE SEQUENCE [LARGE SCALE GENOMIC DNA]</scope>
    <source>
        <strain evidence="17">KCTC 42131</strain>
    </source>
</reference>
<dbReference type="Gene3D" id="2.40.50.100">
    <property type="match status" value="1"/>
</dbReference>
<evidence type="ECO:0000256" key="12">
    <source>
        <dbReference type="PROSITE-ProRule" id="PRU00409"/>
    </source>
</evidence>
<keyword evidence="6" id="KW-0436">Ligase</keyword>
<gene>
    <name evidence="16" type="ORF">PHACT_12265</name>
</gene>
<dbReference type="InterPro" id="IPR005482">
    <property type="entry name" value="Biotin_COase_C"/>
</dbReference>
<evidence type="ECO:0000313" key="16">
    <source>
        <dbReference type="EMBL" id="OFE11330.1"/>
    </source>
</evidence>
<evidence type="ECO:0000256" key="11">
    <source>
        <dbReference type="ARBA" id="ARBA00048600"/>
    </source>
</evidence>
<dbReference type="InterPro" id="IPR011764">
    <property type="entry name" value="Biotin_carboxylation_dom"/>
</dbReference>
<feature type="domain" description="ATP-grasp" evidence="14">
    <location>
        <begin position="120"/>
        <end position="316"/>
    </location>
</feature>
<dbReference type="FunFam" id="3.30.470.20:FF:000028">
    <property type="entry name" value="Methylcrotonoyl-CoA carboxylase subunit alpha, mitochondrial"/>
    <property type="match status" value="1"/>
</dbReference>
<dbReference type="SUPFAM" id="SSF51246">
    <property type="entry name" value="Rudiment single hybrid motif"/>
    <property type="match status" value="1"/>
</dbReference>
<dbReference type="Proteomes" id="UP000175669">
    <property type="component" value="Unassembled WGS sequence"/>
</dbReference>
<dbReference type="SMART" id="SM00878">
    <property type="entry name" value="Biotin_carb_C"/>
    <property type="match status" value="1"/>
</dbReference>
<organism evidence="16 17">
    <name type="scientific">Pseudohongiella acticola</name>
    <dbReference type="NCBI Taxonomy" id="1524254"/>
    <lineage>
        <taxon>Bacteria</taxon>
        <taxon>Pseudomonadati</taxon>
        <taxon>Pseudomonadota</taxon>
        <taxon>Gammaproteobacteria</taxon>
        <taxon>Pseudomonadales</taxon>
        <taxon>Pseudohongiellaceae</taxon>
        <taxon>Pseudohongiella</taxon>
    </lineage>
</organism>
<dbReference type="InterPro" id="IPR000089">
    <property type="entry name" value="Biotin_lipoyl"/>
</dbReference>
<dbReference type="FunFam" id="3.40.50.20:FF:000010">
    <property type="entry name" value="Propionyl-CoA carboxylase subunit alpha"/>
    <property type="match status" value="1"/>
</dbReference>
<dbReference type="InterPro" id="IPR005481">
    <property type="entry name" value="BC-like_N"/>
</dbReference>
<dbReference type="InterPro" id="IPR005479">
    <property type="entry name" value="CPAse_ATP-bd"/>
</dbReference>
<proteinExistence type="predicted"/>
<dbReference type="GO" id="GO:0005524">
    <property type="term" value="F:ATP binding"/>
    <property type="evidence" value="ECO:0007669"/>
    <property type="project" value="UniProtKB-UniRule"/>
</dbReference>
<dbReference type="SUPFAM" id="SSF52440">
    <property type="entry name" value="PreATP-grasp domain"/>
    <property type="match status" value="1"/>
</dbReference>
<feature type="domain" description="Lipoyl-binding" evidence="13">
    <location>
        <begin position="511"/>
        <end position="590"/>
    </location>
</feature>
<evidence type="ECO:0000256" key="6">
    <source>
        <dbReference type="ARBA" id="ARBA00022598"/>
    </source>
</evidence>
<comment type="caution">
    <text evidence="16">The sequence shown here is derived from an EMBL/GenBank/DDBJ whole genome shotgun (WGS) entry which is preliminary data.</text>
</comment>
<dbReference type="PANTHER" id="PTHR18866:SF33">
    <property type="entry name" value="METHYLCROTONOYL-COA CARBOXYLASE SUBUNIT ALPHA, MITOCHONDRIAL-RELATED"/>
    <property type="match status" value="1"/>
</dbReference>
<dbReference type="InterPro" id="IPR011761">
    <property type="entry name" value="ATP-grasp"/>
</dbReference>
<evidence type="ECO:0000256" key="4">
    <source>
        <dbReference type="ARBA" id="ARBA00011750"/>
    </source>
</evidence>
<sequence>MIERLLIINRGEIACRILRTAQQLGIRCAAVYSPADGKALHVQLADDAFALRGNAASDSYLDAEQILAIAADWGADAIHPGYGFLSENSEFARAVAAAGIRFVGPGADAIAAMGSKARAKQLMTDAGVPLLPGYHGDDQSVDGLRREADKAGYPVLLKAVSGGGGRGLRVVNSAAEMEEALAAVQREAQAAFGDSRVLLEKYLTQARHVEIQIFADDHGHCVHLHERDCSVQRRHQKLIEEAPAPGLDDSTRDAMGAAAVRAATSIGYSGAGTVEFLYQDGAFYFLEMNTRLQVEHPVTECITGLDLVAWQLRVASGETLPLAQADIPRRGWAIEARINAESGAPDFLPSTGMINELNWPQGETLRVDSGFRSGDRVSVFYDSMLGKLIASAPNRAEAIEELSQALAQLQIAGISHNADFLGAVLDSPAFRQASLHTGFLAEHQQDIAVALVRRQRSRSASLSHHKPAWGALSGWRQNQGQRQAFVQQYHLRPLYAGGAASAATDINTLFTGTGGGPGAAQQALKAPLPGRVIKLFVNAGDPVVAGQPLLVMEAMKMEHTLRASADCNIDTVQCEADAMVQPDQLLMTFTANDEASGAANEH</sequence>
<dbReference type="PANTHER" id="PTHR18866">
    <property type="entry name" value="CARBOXYLASE:PYRUVATE/ACETYL-COA/PROPIONYL-COA CARBOXYLASE"/>
    <property type="match status" value="1"/>
</dbReference>
<evidence type="ECO:0000256" key="2">
    <source>
        <dbReference type="ARBA" id="ARBA00003761"/>
    </source>
</evidence>
<evidence type="ECO:0000256" key="8">
    <source>
        <dbReference type="ARBA" id="ARBA00022840"/>
    </source>
</evidence>
<dbReference type="GO" id="GO:0046872">
    <property type="term" value="F:metal ion binding"/>
    <property type="evidence" value="ECO:0007669"/>
    <property type="project" value="InterPro"/>
</dbReference>
<evidence type="ECO:0000256" key="3">
    <source>
        <dbReference type="ARBA" id="ARBA00004956"/>
    </source>
</evidence>
<dbReference type="GO" id="GO:0004075">
    <property type="term" value="F:biotin carboxylase activity"/>
    <property type="evidence" value="ECO:0007669"/>
    <property type="project" value="UniProtKB-EC"/>
</dbReference>
<keyword evidence="9" id="KW-0092">Biotin</keyword>
<evidence type="ECO:0000256" key="10">
    <source>
        <dbReference type="ARBA" id="ARBA00033786"/>
    </source>
</evidence>
<dbReference type="RefSeq" id="WP_070118457.1">
    <property type="nucleotide sequence ID" value="NZ_MASR01000002.1"/>
</dbReference>
<dbReference type="FunFam" id="3.30.1490.20:FF:000003">
    <property type="entry name" value="acetyl-CoA carboxylase isoform X1"/>
    <property type="match status" value="1"/>
</dbReference>
<evidence type="ECO:0000313" key="17">
    <source>
        <dbReference type="Proteomes" id="UP000175669"/>
    </source>
</evidence>
<dbReference type="PROSITE" id="PS50979">
    <property type="entry name" value="BC"/>
    <property type="match status" value="1"/>
</dbReference>
<name>A0A1E8CFT6_9GAMM</name>
<feature type="domain" description="Biotin carboxylation" evidence="15">
    <location>
        <begin position="1"/>
        <end position="445"/>
    </location>
</feature>
<dbReference type="Pfam" id="PF02785">
    <property type="entry name" value="Biotin_carb_C"/>
    <property type="match status" value="1"/>
</dbReference>
<dbReference type="InterPro" id="IPR016185">
    <property type="entry name" value="PreATP-grasp_dom_sf"/>
</dbReference>
<comment type="function">
    <text evidence="2">This protein is a component of the acetyl coenzyme A carboxylase complex; first, biotin carboxylase catalyzes the carboxylation of the carrier protein and then the transcarboxylase transfers the carboxyl group to form malonyl-CoA.</text>
</comment>
<evidence type="ECO:0000256" key="1">
    <source>
        <dbReference type="ARBA" id="ARBA00001953"/>
    </source>
</evidence>
<dbReference type="AlphaFoldDB" id="A0A1E8CFT6"/>
<dbReference type="Pfam" id="PF02786">
    <property type="entry name" value="CPSase_L_D2"/>
    <property type="match status" value="1"/>
</dbReference>
<comment type="pathway">
    <text evidence="3">Lipid metabolism; malonyl-CoA biosynthesis; malonyl-CoA from acetyl-CoA: step 1/1.</text>
</comment>
<dbReference type="SUPFAM" id="SSF51230">
    <property type="entry name" value="Single hybrid motif"/>
    <property type="match status" value="1"/>
</dbReference>
<dbReference type="PROSITE" id="PS50968">
    <property type="entry name" value="BIOTINYL_LIPOYL"/>
    <property type="match status" value="1"/>
</dbReference>
<evidence type="ECO:0000259" key="13">
    <source>
        <dbReference type="PROSITE" id="PS50968"/>
    </source>
</evidence>
<evidence type="ECO:0000256" key="9">
    <source>
        <dbReference type="ARBA" id="ARBA00023267"/>
    </source>
</evidence>
<evidence type="ECO:0000256" key="7">
    <source>
        <dbReference type="ARBA" id="ARBA00022741"/>
    </source>
</evidence>
<dbReference type="InterPro" id="IPR001882">
    <property type="entry name" value="Biotin_BS"/>
</dbReference>
<keyword evidence="7 12" id="KW-0547">Nucleotide-binding</keyword>
<dbReference type="SUPFAM" id="SSF56059">
    <property type="entry name" value="Glutathione synthetase ATP-binding domain-like"/>
    <property type="match status" value="1"/>
</dbReference>
<dbReference type="STRING" id="1524254.PHACT_12265"/>
<keyword evidence="8 12" id="KW-0067">ATP-binding</keyword>
<evidence type="ECO:0000259" key="15">
    <source>
        <dbReference type="PROSITE" id="PS50979"/>
    </source>
</evidence>
<accession>A0A1E8CFT6</accession>
<dbReference type="InterPro" id="IPR011054">
    <property type="entry name" value="Rudment_hybrid_motif"/>
</dbReference>
<dbReference type="PROSITE" id="PS00867">
    <property type="entry name" value="CPSASE_2"/>
    <property type="match status" value="1"/>
</dbReference>
<dbReference type="PROSITE" id="PS50975">
    <property type="entry name" value="ATP_GRASP"/>
    <property type="match status" value="1"/>
</dbReference>
<dbReference type="InterPro" id="IPR011053">
    <property type="entry name" value="Single_hybrid_motif"/>
</dbReference>
<comment type="subunit">
    <text evidence="4">Acetyl-CoA carboxylase is a heterohexamer of biotin carboxyl carrier protein, biotin carboxylase and the two subunits of carboxyl transferase in a 2:2 complex.</text>
</comment>
<protein>
    <recommendedName>
        <fullName evidence="5">Biotin carboxylase</fullName>
    </recommendedName>
    <alternativeName>
        <fullName evidence="10">Acetyl-coenzyme A carboxylase biotin carboxylase subunit A</fullName>
    </alternativeName>
</protein>
<evidence type="ECO:0000259" key="14">
    <source>
        <dbReference type="PROSITE" id="PS50975"/>
    </source>
</evidence>
<evidence type="ECO:0000256" key="5">
    <source>
        <dbReference type="ARBA" id="ARBA00017242"/>
    </source>
</evidence>